<dbReference type="SUPFAM" id="SSF53067">
    <property type="entry name" value="Actin-like ATPase domain"/>
    <property type="match status" value="1"/>
</dbReference>
<sequence>MSAAPQVPTASQLHPDGAGTAASGSVNSGVGEVLALFRSGRALTRSEVMTSTGLSRTTVNQRLDQLLQARLIAPAGEDSPTRGRPATRFAFNAGRGVLLVADLGATGMRAAVCDLNGVIASERQQRIDITTGPDAILTLVEQEFTALLAETGNSALEVHGIGLSVPGPVDFARGAVVNPPIMTGWDGYDIRGRFAAVYDCPVQVEKDVNAMAFGEYRRNYATVSHLLMLKLGTGIGAGVVMGGQIYRGADGAAGDIGHSQLSQPDDEDQPLCRCGNIGCVEAYVGGWALMRDLQAAGRDVSSVDAAIELALSGDPVAVQITRRAGRVLGAAIAGAVSLFNPRVIVIGGQLARVEGQLFAGIREMVYRRSLPLATTRLQIVRSSLDNNAGPIGLALSVADAIFAPDAVERLIIDAA</sequence>
<dbReference type="PANTHER" id="PTHR18964:SF173">
    <property type="entry name" value="GLUCOKINASE"/>
    <property type="match status" value="1"/>
</dbReference>
<dbReference type="PROSITE" id="PS01125">
    <property type="entry name" value="ROK"/>
    <property type="match status" value="1"/>
</dbReference>
<evidence type="ECO:0000313" key="3">
    <source>
        <dbReference type="EMBL" id="MCD5313820.1"/>
    </source>
</evidence>
<dbReference type="SUPFAM" id="SSF46785">
    <property type="entry name" value="Winged helix' DNA-binding domain"/>
    <property type="match status" value="1"/>
</dbReference>
<dbReference type="PANTHER" id="PTHR18964">
    <property type="entry name" value="ROK (REPRESSOR, ORF, KINASE) FAMILY"/>
    <property type="match status" value="1"/>
</dbReference>
<dbReference type="Gene3D" id="3.30.420.40">
    <property type="match status" value="2"/>
</dbReference>
<dbReference type="RefSeq" id="WP_231445491.1">
    <property type="nucleotide sequence ID" value="NZ_JAJOMB010000013.1"/>
</dbReference>
<feature type="region of interest" description="Disordered" evidence="2">
    <location>
        <begin position="1"/>
        <end position="24"/>
    </location>
</feature>
<accession>A0A9X1NGX2</accession>
<organism evidence="3 4">
    <name type="scientific">Kineosporia babensis</name>
    <dbReference type="NCBI Taxonomy" id="499548"/>
    <lineage>
        <taxon>Bacteria</taxon>
        <taxon>Bacillati</taxon>
        <taxon>Actinomycetota</taxon>
        <taxon>Actinomycetes</taxon>
        <taxon>Kineosporiales</taxon>
        <taxon>Kineosporiaceae</taxon>
        <taxon>Kineosporia</taxon>
    </lineage>
</organism>
<gene>
    <name evidence="3" type="ORF">LR394_23205</name>
</gene>
<dbReference type="Proteomes" id="UP001138997">
    <property type="component" value="Unassembled WGS sequence"/>
</dbReference>
<keyword evidence="4" id="KW-1185">Reference proteome</keyword>
<comment type="caution">
    <text evidence="3">The sequence shown here is derived from an EMBL/GenBank/DDBJ whole genome shotgun (WGS) entry which is preliminary data.</text>
</comment>
<dbReference type="AlphaFoldDB" id="A0A9X1NGX2"/>
<dbReference type="EMBL" id="JAJOMB010000013">
    <property type="protein sequence ID" value="MCD5313820.1"/>
    <property type="molecule type" value="Genomic_DNA"/>
</dbReference>
<dbReference type="InterPro" id="IPR043129">
    <property type="entry name" value="ATPase_NBD"/>
</dbReference>
<dbReference type="InterPro" id="IPR036388">
    <property type="entry name" value="WH-like_DNA-bd_sf"/>
</dbReference>
<dbReference type="Gene3D" id="1.10.10.10">
    <property type="entry name" value="Winged helix-like DNA-binding domain superfamily/Winged helix DNA-binding domain"/>
    <property type="match status" value="1"/>
</dbReference>
<dbReference type="InterPro" id="IPR000600">
    <property type="entry name" value="ROK"/>
</dbReference>
<dbReference type="InterPro" id="IPR036390">
    <property type="entry name" value="WH_DNA-bd_sf"/>
</dbReference>
<proteinExistence type="inferred from homology"/>
<protein>
    <submittedName>
        <fullName evidence="3">ROK family protein</fullName>
    </submittedName>
</protein>
<dbReference type="InterPro" id="IPR049874">
    <property type="entry name" value="ROK_cs"/>
</dbReference>
<evidence type="ECO:0000256" key="1">
    <source>
        <dbReference type="ARBA" id="ARBA00006479"/>
    </source>
</evidence>
<evidence type="ECO:0000256" key="2">
    <source>
        <dbReference type="SAM" id="MobiDB-lite"/>
    </source>
</evidence>
<evidence type="ECO:0000313" key="4">
    <source>
        <dbReference type="Proteomes" id="UP001138997"/>
    </source>
</evidence>
<dbReference type="Pfam" id="PF00480">
    <property type="entry name" value="ROK"/>
    <property type="match status" value="1"/>
</dbReference>
<comment type="similarity">
    <text evidence="1">Belongs to the ROK (NagC/XylR) family.</text>
</comment>
<reference evidence="3" key="1">
    <citation type="submission" date="2021-11" db="EMBL/GenBank/DDBJ databases">
        <title>Streptomyces corallinus and Kineosporia corallina sp. nov., two new coral-derived marine actinobacteria.</title>
        <authorList>
            <person name="Buangrab K."/>
            <person name="Sutthacheep M."/>
            <person name="Yeemin T."/>
            <person name="Harunari E."/>
            <person name="Igarashi Y."/>
            <person name="Sripreechasak P."/>
            <person name="Kanchanasin P."/>
            <person name="Tanasupawat S."/>
            <person name="Phongsopitanun W."/>
        </authorList>
    </citation>
    <scope>NUCLEOTIDE SEQUENCE</scope>
    <source>
        <strain evidence="3">JCM 31032</strain>
    </source>
</reference>
<name>A0A9X1NGX2_9ACTN</name>